<dbReference type="InterPro" id="IPR019587">
    <property type="entry name" value="Polyketide_cyclase/dehydratase"/>
</dbReference>
<sequence>MAVEQNRQPKWKAKVTAKLTKAEPREIWPLFTDFFNLHKWLPTLRTCYGISGTNGEPGCIRYCSGSSIPSHNRSGDNNHLPVSWSTERLEAVDNVECSLRYVIVDSNIGFNSYVSTVRIVPVDGGGCVIEWWFEVNPVKGLVLEDLVSKYEAALLLMTRRMEDHLRASKQPPVTLSTEEREPKWEGKASVELKAATADQVWPFFQDYCNIHQWFPNLETSYHVEGELGKPGLIRYCAFKPKPSSDGTGGSVIDWVKEKLIMINPVERCLSYQFIENNMGFNSYTSTIQVLPVNGDGAGDEHGCKIEWSFVADPVEGWRFQDLESYISSALQFMGNKMEQALSVPA</sequence>
<dbReference type="Proteomes" id="UP000091857">
    <property type="component" value="Chromosome 3"/>
</dbReference>
<proteinExistence type="predicted"/>
<dbReference type="InterPro" id="IPR053249">
    <property type="entry name" value="LFS"/>
</dbReference>
<keyword evidence="2" id="KW-1185">Reference proteome</keyword>
<dbReference type="CDD" id="cd07821">
    <property type="entry name" value="PYR_PYL_RCAR_like"/>
    <property type="match status" value="2"/>
</dbReference>
<dbReference type="EMBL" id="CM004389">
    <property type="protein sequence ID" value="OAY54245.1"/>
    <property type="molecule type" value="Genomic_DNA"/>
</dbReference>
<gene>
    <name evidence="1" type="ORF">MANES_03G059750v8</name>
</gene>
<dbReference type="AlphaFoldDB" id="A0A2C9W4Y6"/>
<dbReference type="FunFam" id="3.30.530.20:FF:000064">
    <property type="entry name" value="Lachrymatory-factor synthase"/>
    <property type="match status" value="2"/>
</dbReference>
<evidence type="ECO:0000313" key="1">
    <source>
        <dbReference type="EMBL" id="OAY54245.1"/>
    </source>
</evidence>
<dbReference type="Pfam" id="PF10604">
    <property type="entry name" value="Polyketide_cyc2"/>
    <property type="match status" value="2"/>
</dbReference>
<name>A0A2C9W4Y6_MANES</name>
<evidence type="ECO:0008006" key="3">
    <source>
        <dbReference type="Google" id="ProtNLM"/>
    </source>
</evidence>
<comment type="caution">
    <text evidence="1">The sequence shown here is derived from an EMBL/GenBank/DDBJ whole genome shotgun (WGS) entry which is preliminary data.</text>
</comment>
<organism evidence="1 2">
    <name type="scientific">Manihot esculenta</name>
    <name type="common">Cassava</name>
    <name type="synonym">Jatropha manihot</name>
    <dbReference type="NCBI Taxonomy" id="3983"/>
    <lineage>
        <taxon>Eukaryota</taxon>
        <taxon>Viridiplantae</taxon>
        <taxon>Streptophyta</taxon>
        <taxon>Embryophyta</taxon>
        <taxon>Tracheophyta</taxon>
        <taxon>Spermatophyta</taxon>
        <taxon>Magnoliopsida</taxon>
        <taxon>eudicotyledons</taxon>
        <taxon>Gunneridae</taxon>
        <taxon>Pentapetalae</taxon>
        <taxon>rosids</taxon>
        <taxon>fabids</taxon>
        <taxon>Malpighiales</taxon>
        <taxon>Euphorbiaceae</taxon>
        <taxon>Crotonoideae</taxon>
        <taxon>Manihoteae</taxon>
        <taxon>Manihot</taxon>
    </lineage>
</organism>
<dbReference type="PANTHER" id="PTHR33789">
    <property type="entry name" value="LACHRYMATORY-FACTOR SYNTHASE"/>
    <property type="match status" value="1"/>
</dbReference>
<protein>
    <recommendedName>
        <fullName evidence="3">Bet v I/Major latex protein domain-containing protein</fullName>
    </recommendedName>
</protein>
<dbReference type="Gene3D" id="3.30.530.20">
    <property type="match status" value="2"/>
</dbReference>
<dbReference type="Gramene" id="Manes.03G059750.1.v8.1">
    <property type="protein sequence ID" value="Manes.03G059750.1.v8.1.CDS"/>
    <property type="gene ID" value="Manes.03G059750.v8.1"/>
</dbReference>
<dbReference type="OMA" id="DIQHTHY"/>
<dbReference type="PANTHER" id="PTHR33789:SF15">
    <property type="entry name" value="LACHRYMATORY-FACTOR SYNTHASE"/>
    <property type="match status" value="1"/>
</dbReference>
<dbReference type="SUPFAM" id="SSF55961">
    <property type="entry name" value="Bet v1-like"/>
    <property type="match status" value="2"/>
</dbReference>
<dbReference type="InterPro" id="IPR023393">
    <property type="entry name" value="START-like_dom_sf"/>
</dbReference>
<evidence type="ECO:0000313" key="2">
    <source>
        <dbReference type="Proteomes" id="UP000091857"/>
    </source>
</evidence>
<reference evidence="2" key="1">
    <citation type="journal article" date="2016" name="Nat. Biotechnol.">
        <title>Sequencing wild and cultivated cassava and related species reveals extensive interspecific hybridization and genetic diversity.</title>
        <authorList>
            <person name="Bredeson J.V."/>
            <person name="Lyons J.B."/>
            <person name="Prochnik S.E."/>
            <person name="Wu G.A."/>
            <person name="Ha C.M."/>
            <person name="Edsinger-Gonzales E."/>
            <person name="Grimwood J."/>
            <person name="Schmutz J."/>
            <person name="Rabbi I.Y."/>
            <person name="Egesi C."/>
            <person name="Nauluvula P."/>
            <person name="Lebot V."/>
            <person name="Ndunguru J."/>
            <person name="Mkamilo G."/>
            <person name="Bart R.S."/>
            <person name="Setter T.L."/>
            <person name="Gleadow R.M."/>
            <person name="Kulakow P."/>
            <person name="Ferguson M.E."/>
            <person name="Rounsley S."/>
            <person name="Rokhsar D.S."/>
        </authorList>
    </citation>
    <scope>NUCLEOTIDE SEQUENCE [LARGE SCALE GENOMIC DNA]</scope>
    <source>
        <strain evidence="2">cv. AM560-2</strain>
    </source>
</reference>
<dbReference type="OrthoDB" id="1928994at2759"/>
<accession>A0A2C9W4Y6</accession>
<dbReference type="GO" id="GO:0004864">
    <property type="term" value="F:protein phosphatase inhibitor activity"/>
    <property type="evidence" value="ECO:0007669"/>
    <property type="project" value="UniProtKB-ARBA"/>
</dbReference>